<keyword evidence="1 5" id="KW-0479">Metal-binding</keyword>
<feature type="region of interest" description="Disordered" evidence="6">
    <location>
        <begin position="211"/>
        <end position="230"/>
    </location>
</feature>
<dbReference type="SUPFAM" id="SSF90229">
    <property type="entry name" value="CCCH zinc finger"/>
    <property type="match status" value="2"/>
</dbReference>
<dbReference type="SMART" id="SM00356">
    <property type="entry name" value="ZnF_C3H1"/>
    <property type="match status" value="2"/>
</dbReference>
<gene>
    <name evidence="9" type="ORF">g.73525</name>
    <name evidence="8" type="ORF">g.73623</name>
</gene>
<dbReference type="FunFam" id="4.10.1000.10:FF:000001">
    <property type="entry name" value="zinc finger CCCH domain-containing protein 15-like"/>
    <property type="match status" value="1"/>
</dbReference>
<dbReference type="PROSITE" id="PS50103">
    <property type="entry name" value="ZF_C3H1"/>
    <property type="match status" value="2"/>
</dbReference>
<evidence type="ECO:0000256" key="4">
    <source>
        <dbReference type="ARBA" id="ARBA00022833"/>
    </source>
</evidence>
<evidence type="ECO:0000313" key="8">
    <source>
        <dbReference type="EMBL" id="JAT73125.1"/>
    </source>
</evidence>
<name>A0A1D2A1U2_AUXPR</name>
<evidence type="ECO:0000256" key="1">
    <source>
        <dbReference type="ARBA" id="ARBA00022723"/>
    </source>
</evidence>
<feature type="region of interest" description="Disordered" evidence="6">
    <location>
        <begin position="258"/>
        <end position="357"/>
    </location>
</feature>
<dbReference type="GO" id="GO:0008270">
    <property type="term" value="F:zinc ion binding"/>
    <property type="evidence" value="ECO:0007669"/>
    <property type="project" value="UniProtKB-KW"/>
</dbReference>
<evidence type="ECO:0000256" key="6">
    <source>
        <dbReference type="SAM" id="MobiDB-lite"/>
    </source>
</evidence>
<feature type="zinc finger region" description="C3H1-type" evidence="5">
    <location>
        <begin position="157"/>
        <end position="185"/>
    </location>
</feature>
<feature type="compositionally biased region" description="Low complexity" evidence="6">
    <location>
        <begin position="258"/>
        <end position="272"/>
    </location>
</feature>
<dbReference type="GO" id="GO:0003729">
    <property type="term" value="F:mRNA binding"/>
    <property type="evidence" value="ECO:0007669"/>
    <property type="project" value="InterPro"/>
</dbReference>
<dbReference type="InterPro" id="IPR000571">
    <property type="entry name" value="Znf_CCCH"/>
</dbReference>
<dbReference type="AlphaFoldDB" id="A0A1D2A1U2"/>
<proteinExistence type="predicted"/>
<reference evidence="9" key="1">
    <citation type="submission" date="2015-08" db="EMBL/GenBank/DDBJ databases">
        <authorList>
            <person name="Babu N.S."/>
            <person name="Beckwith C.J."/>
            <person name="Beseler K.G."/>
            <person name="Brison A."/>
            <person name="Carone J.V."/>
            <person name="Caskin T.P."/>
            <person name="Diamond M."/>
            <person name="Durham M.E."/>
            <person name="Foxe J.M."/>
            <person name="Go M."/>
            <person name="Henderson B.A."/>
            <person name="Jones I.B."/>
            <person name="McGettigan J.A."/>
            <person name="Micheletti S.J."/>
            <person name="Nasrallah M.E."/>
            <person name="Ortiz D."/>
            <person name="Piller C.R."/>
            <person name="Privatt S.R."/>
            <person name="Schneider S.L."/>
            <person name="Sharp S."/>
            <person name="Smith T.C."/>
            <person name="Stanton J.D."/>
            <person name="Ullery H.E."/>
            <person name="Wilson R.J."/>
            <person name="Serrano M.G."/>
            <person name="Buck G."/>
            <person name="Lee V."/>
            <person name="Wang Y."/>
            <person name="Carvalho R."/>
            <person name="Voegtly L."/>
            <person name="Shi R."/>
            <person name="Duckworth R."/>
            <person name="Johnson A."/>
            <person name="Loviza R."/>
            <person name="Walstead R."/>
            <person name="Shah Z."/>
            <person name="Kiflezghi M."/>
            <person name="Wade K."/>
            <person name="Ball S.L."/>
            <person name="Bradley K.W."/>
            <person name="Asai D.J."/>
            <person name="Bowman C.A."/>
            <person name="Russell D.A."/>
            <person name="Pope W.H."/>
            <person name="Jacobs-Sera D."/>
            <person name="Hendrix R.W."/>
            <person name="Hatfull G.F."/>
        </authorList>
    </citation>
    <scope>NUCLEOTIDE SEQUENCE</scope>
</reference>
<sequence length="388" mass="39834">MAFMRSGESVITHGNSAPLAFSLPSPSGLDLPYPMSFPFNAMPPYPVNDITEYGMAGYHPDLQAVLAMQGAAAMANWPAPTGDQLLAMSQFLAGPRLPNAGSSRSKKNGHVPGPASNPLYKTELCRSWEETGSCRYGFKCQFAHGRGELRTVQRHRKYKTEACRSYAATGHCPYGSRCRFIHKYDGPPSTAGAGTMSAAVATAAAAAAAAAEKGGPPARRSPPSSPNAPAALASLLNSLTLTDLGGGGASVLGSGPLPSLSSPSMSPRGSLSFGEPGLRSLPPDAPELGLGTGPRYAAAAAPSPPAPAPAPAPVHRPSGQPQTARSSLPILGQEPTGGPQPPHALGLASAPGTPTGAHLATRAVRRQGSECDEASRRLPIFARLAKEQ</sequence>
<dbReference type="PANTHER" id="PTHR12547:SF18">
    <property type="entry name" value="PROTEIN TIS11"/>
    <property type="match status" value="1"/>
</dbReference>
<dbReference type="Pfam" id="PF00642">
    <property type="entry name" value="zf-CCCH"/>
    <property type="match status" value="2"/>
</dbReference>
<keyword evidence="2" id="KW-0677">Repeat</keyword>
<dbReference type="EMBL" id="GDKF01005497">
    <property type="protein sequence ID" value="JAT73125.1"/>
    <property type="molecule type" value="Transcribed_RNA"/>
</dbReference>
<keyword evidence="4 5" id="KW-0862">Zinc</keyword>
<organism evidence="9">
    <name type="scientific">Auxenochlorella protothecoides</name>
    <name type="common">Green microalga</name>
    <name type="synonym">Chlorella protothecoides</name>
    <dbReference type="NCBI Taxonomy" id="3075"/>
    <lineage>
        <taxon>Eukaryota</taxon>
        <taxon>Viridiplantae</taxon>
        <taxon>Chlorophyta</taxon>
        <taxon>core chlorophytes</taxon>
        <taxon>Trebouxiophyceae</taxon>
        <taxon>Chlorellales</taxon>
        <taxon>Chlorellaceae</taxon>
        <taxon>Auxenochlorella</taxon>
    </lineage>
</organism>
<feature type="domain" description="C3H1-type" evidence="7">
    <location>
        <begin position="157"/>
        <end position="185"/>
    </location>
</feature>
<evidence type="ECO:0000256" key="2">
    <source>
        <dbReference type="ARBA" id="ARBA00022737"/>
    </source>
</evidence>
<feature type="zinc finger region" description="C3H1-type" evidence="5">
    <location>
        <begin position="119"/>
        <end position="147"/>
    </location>
</feature>
<feature type="domain" description="C3H1-type" evidence="7">
    <location>
        <begin position="119"/>
        <end position="147"/>
    </location>
</feature>
<evidence type="ECO:0000313" key="9">
    <source>
        <dbReference type="EMBL" id="JAT73157.1"/>
    </source>
</evidence>
<protein>
    <recommendedName>
        <fullName evidence="7">C3H1-type domain-containing protein</fullName>
    </recommendedName>
</protein>
<evidence type="ECO:0000256" key="5">
    <source>
        <dbReference type="PROSITE-ProRule" id="PRU00723"/>
    </source>
</evidence>
<feature type="region of interest" description="Disordered" evidence="6">
    <location>
        <begin position="97"/>
        <end position="116"/>
    </location>
</feature>
<dbReference type="InterPro" id="IPR045877">
    <property type="entry name" value="ZFP36-like"/>
</dbReference>
<dbReference type="FunFam" id="4.10.1000.10:FF:000018">
    <property type="entry name" value="Zinc finger protein"/>
    <property type="match status" value="1"/>
</dbReference>
<dbReference type="GO" id="GO:0010468">
    <property type="term" value="P:regulation of gene expression"/>
    <property type="evidence" value="ECO:0007669"/>
    <property type="project" value="UniProtKB-ARBA"/>
</dbReference>
<dbReference type="InterPro" id="IPR036855">
    <property type="entry name" value="Znf_CCCH_sf"/>
</dbReference>
<dbReference type="Gene3D" id="4.10.1000.10">
    <property type="entry name" value="Zinc finger, CCCH-type"/>
    <property type="match status" value="2"/>
</dbReference>
<evidence type="ECO:0000259" key="7">
    <source>
        <dbReference type="PROSITE" id="PS50103"/>
    </source>
</evidence>
<dbReference type="EMBL" id="GDKF01005465">
    <property type="protein sequence ID" value="JAT73157.1"/>
    <property type="molecule type" value="Transcribed_RNA"/>
</dbReference>
<feature type="compositionally biased region" description="Pro residues" evidence="6">
    <location>
        <begin position="302"/>
        <end position="314"/>
    </location>
</feature>
<dbReference type="PANTHER" id="PTHR12547">
    <property type="entry name" value="CCCH ZINC FINGER/TIS11-RELATED"/>
    <property type="match status" value="1"/>
</dbReference>
<evidence type="ECO:0000256" key="3">
    <source>
        <dbReference type="ARBA" id="ARBA00022771"/>
    </source>
</evidence>
<accession>A0A1D2A1U2</accession>
<keyword evidence="3 5" id="KW-0863">Zinc-finger</keyword>